<keyword evidence="3 4" id="KW-0560">Oxidoreductase</keyword>
<evidence type="ECO:0000256" key="4">
    <source>
        <dbReference type="RuleBase" id="RU362075"/>
    </source>
</evidence>
<dbReference type="SUPFAM" id="SSF51905">
    <property type="entry name" value="FAD/NAD(P)-binding domain"/>
    <property type="match status" value="1"/>
</dbReference>
<dbReference type="STRING" id="471853.Bcav_3491"/>
<dbReference type="HOGENOM" id="CLU_019722_2_1_11"/>
<dbReference type="RefSeq" id="WP_015883970.1">
    <property type="nucleotide sequence ID" value="NC_012669.1"/>
</dbReference>
<dbReference type="InterPro" id="IPR014105">
    <property type="entry name" value="Carotenoid/retinoid_OxRdtase"/>
</dbReference>
<dbReference type="EMBL" id="CP001618">
    <property type="protein sequence ID" value="ACQ81733.1"/>
    <property type="molecule type" value="Genomic_DNA"/>
</dbReference>
<dbReference type="InterPro" id="IPR036188">
    <property type="entry name" value="FAD/NAD-bd_sf"/>
</dbReference>
<dbReference type="NCBIfam" id="TIGR02734">
    <property type="entry name" value="crtI_fam"/>
    <property type="match status" value="1"/>
</dbReference>
<evidence type="ECO:0000313" key="6">
    <source>
        <dbReference type="EMBL" id="ACQ81733.1"/>
    </source>
</evidence>
<evidence type="ECO:0000313" key="7">
    <source>
        <dbReference type="Proteomes" id="UP000007962"/>
    </source>
</evidence>
<feature type="domain" description="Amine oxidase" evidence="5">
    <location>
        <begin position="5"/>
        <end position="513"/>
    </location>
</feature>
<sequence>MGGGVAGLASAALLARGGADVTLFEQHDDVGGRAGQWRQDGFTFDLGPSWLFMPEVFEHVFALLGRRWSDAVALRRLDPAYRVFPEAGEPLDVVADASANWAAFEALEPGAGARMRRYAEESAETYRIALDRFLYSTFERPARTADPVVLARGAELRRLLTSSLADHVSSTTTHPLLAQLLGYHAVFLGSAPGRVPALYSLMSHLDLGTSAGGVLYPEGGIYAVVEALAAAAREEGVDVRTGVTVRRIVVDGGTATGVLTHPSRGGGDTVHVPADVVVGAADLHHVETALLDAPWRTHPERRWARRNPGVSALLVYAGVRGELPELAHHSLFFTRDWDANFEAVLGPGRHRVWPPGPRRVGAERLSVPDPASLYVSRPTATDPALAPPGHEALVVLVPVPSDPALGAGADGRAHLEALADRYLDQIGAWAHIPDLRGRVVLRRVVGPADFASRYGAWRGGALGLEHTLAQSAMFRPAGVSARVPNLLYAGGSTTPGVGLPMCLISAELVVKRLLGETSAHPLPAPLRPGYLDAARPSGHRHWGAHDRGAAR</sequence>
<dbReference type="PANTHER" id="PTHR43734:SF1">
    <property type="entry name" value="PHYTOENE DESATURASE"/>
    <property type="match status" value="1"/>
</dbReference>
<dbReference type="GO" id="GO:0016117">
    <property type="term" value="P:carotenoid biosynthetic process"/>
    <property type="evidence" value="ECO:0007669"/>
    <property type="project" value="UniProtKB-KW"/>
</dbReference>
<name>C5C2A8_BEUC1</name>
<keyword evidence="7" id="KW-1185">Reference proteome</keyword>
<dbReference type="GO" id="GO:0016491">
    <property type="term" value="F:oxidoreductase activity"/>
    <property type="evidence" value="ECO:0007669"/>
    <property type="project" value="UniProtKB-KW"/>
</dbReference>
<evidence type="ECO:0000259" key="5">
    <source>
        <dbReference type="Pfam" id="PF01593"/>
    </source>
</evidence>
<organism evidence="6 7">
    <name type="scientific">Beutenbergia cavernae (strain ATCC BAA-8 / DSM 12333 / CCUG 43141 / JCM 11478 / NBRC 16432 / NCIMB 13614 / HKI 0122)</name>
    <dbReference type="NCBI Taxonomy" id="471853"/>
    <lineage>
        <taxon>Bacteria</taxon>
        <taxon>Bacillati</taxon>
        <taxon>Actinomycetota</taxon>
        <taxon>Actinomycetes</taxon>
        <taxon>Micrococcales</taxon>
        <taxon>Beutenbergiaceae</taxon>
        <taxon>Beutenbergia</taxon>
    </lineage>
</organism>
<reference evidence="6 7" key="1">
    <citation type="journal article" date="2009" name="Stand. Genomic Sci.">
        <title>Complete genome sequence of Beutenbergia cavernae type strain (HKI 0122).</title>
        <authorList>
            <person name="Land M."/>
            <person name="Pukall R."/>
            <person name="Abt B."/>
            <person name="Goker M."/>
            <person name="Rohde M."/>
            <person name="Glavina Del Rio T."/>
            <person name="Tice H."/>
            <person name="Copeland A."/>
            <person name="Cheng J.F."/>
            <person name="Lucas S."/>
            <person name="Chen F."/>
            <person name="Nolan M."/>
            <person name="Bruce D."/>
            <person name="Goodwin L."/>
            <person name="Pitluck S."/>
            <person name="Ivanova N."/>
            <person name="Mavromatis K."/>
            <person name="Ovchinnikova G."/>
            <person name="Pati A."/>
            <person name="Chen A."/>
            <person name="Palaniappan K."/>
            <person name="Hauser L."/>
            <person name="Chang Y.J."/>
            <person name="Jefferies C.C."/>
            <person name="Saunders E."/>
            <person name="Brettin T."/>
            <person name="Detter J.C."/>
            <person name="Han C."/>
            <person name="Chain P."/>
            <person name="Bristow J."/>
            <person name="Eisen J.A."/>
            <person name="Markowitz V."/>
            <person name="Hugenholtz P."/>
            <person name="Kyrpides N.C."/>
            <person name="Klenk H.P."/>
            <person name="Lapidus A."/>
        </authorList>
    </citation>
    <scope>NUCLEOTIDE SEQUENCE [LARGE SCALE GENOMIC DNA]</scope>
    <source>
        <strain evidence="7">ATCC BAA-8 / DSM 12333 / NBRC 16432</strain>
    </source>
</reference>
<protein>
    <submittedName>
        <fullName evidence="6">Phytoene desaturase</fullName>
    </submittedName>
</protein>
<evidence type="ECO:0000256" key="3">
    <source>
        <dbReference type="ARBA" id="ARBA00023002"/>
    </source>
</evidence>
<proteinExistence type="inferred from homology"/>
<comment type="similarity">
    <text evidence="4">Belongs to the carotenoid/retinoid oxidoreductase family.</text>
</comment>
<keyword evidence="2 4" id="KW-0125">Carotenoid biosynthesis</keyword>
<dbReference type="AlphaFoldDB" id="C5C2A8"/>
<accession>C5C2A8</accession>
<dbReference type="KEGG" id="bcv:Bcav_3491"/>
<evidence type="ECO:0000256" key="1">
    <source>
        <dbReference type="ARBA" id="ARBA00004829"/>
    </source>
</evidence>
<comment type="pathway">
    <text evidence="1 4">Carotenoid biosynthesis.</text>
</comment>
<dbReference type="InterPro" id="IPR002937">
    <property type="entry name" value="Amino_oxidase"/>
</dbReference>
<evidence type="ECO:0000256" key="2">
    <source>
        <dbReference type="ARBA" id="ARBA00022746"/>
    </source>
</evidence>
<dbReference type="Pfam" id="PF01593">
    <property type="entry name" value="Amino_oxidase"/>
    <property type="match status" value="1"/>
</dbReference>
<dbReference type="Proteomes" id="UP000007962">
    <property type="component" value="Chromosome"/>
</dbReference>
<dbReference type="Gene3D" id="3.50.50.60">
    <property type="entry name" value="FAD/NAD(P)-binding domain"/>
    <property type="match status" value="2"/>
</dbReference>
<gene>
    <name evidence="6" type="ordered locus">Bcav_3491</name>
</gene>
<dbReference type="PANTHER" id="PTHR43734">
    <property type="entry name" value="PHYTOENE DESATURASE"/>
    <property type="match status" value="1"/>
</dbReference>
<dbReference type="eggNOG" id="COG1233">
    <property type="taxonomic scope" value="Bacteria"/>
</dbReference>
<dbReference type="OrthoDB" id="9774675at2"/>